<accession>A0A514DAR6</accession>
<keyword evidence="1" id="KW-1133">Transmembrane helix</keyword>
<evidence type="ECO:0000313" key="2">
    <source>
        <dbReference type="EMBL" id="QDH90718.1"/>
    </source>
</evidence>
<dbReference type="EMBL" id="MN035739">
    <property type="protein sequence ID" value="QDH90718.1"/>
    <property type="molecule type" value="Genomic_RNA"/>
</dbReference>
<proteinExistence type="predicted"/>
<feature type="transmembrane region" description="Helical" evidence="1">
    <location>
        <begin position="6"/>
        <end position="25"/>
    </location>
</feature>
<keyword evidence="1" id="KW-0472">Membrane</keyword>
<evidence type="ECO:0000256" key="1">
    <source>
        <dbReference type="SAM" id="Phobius"/>
    </source>
</evidence>
<gene>
    <name evidence="2" type="ORF">H1RhizoLitter1485_000003</name>
</gene>
<sequence>MTVIPTDLITIGLVITVLVLMGRPVRTGRRVNRP</sequence>
<reference evidence="2" key="1">
    <citation type="submission" date="2019-05" db="EMBL/GenBank/DDBJ databases">
        <title>Metatranscriptomic reconstruction reveals RNA viruses with the potential to shape carbon cycling in soil.</title>
        <authorList>
            <person name="Starr E.P."/>
            <person name="Nuccio E."/>
            <person name="Pett-Ridge J."/>
            <person name="Banfield J.F."/>
            <person name="Firestone M.K."/>
        </authorList>
    </citation>
    <scope>NUCLEOTIDE SEQUENCE</scope>
    <source>
        <strain evidence="2">H1_Rhizo_Litter_1_scaffold_485</strain>
    </source>
</reference>
<keyword evidence="1" id="KW-0812">Transmembrane</keyword>
<name>A0A514DAR6_9VIRU</name>
<organism evidence="2">
    <name type="scientific">Leviviridae sp</name>
    <dbReference type="NCBI Taxonomy" id="2027243"/>
    <lineage>
        <taxon>Viruses</taxon>
        <taxon>Riboviria</taxon>
        <taxon>Orthornavirae</taxon>
        <taxon>Lenarviricota</taxon>
        <taxon>Leviviricetes</taxon>
        <taxon>Norzivirales</taxon>
        <taxon>Fiersviridae</taxon>
    </lineage>
</organism>
<protein>
    <submittedName>
        <fullName evidence="2">Uncharacterized protein</fullName>
    </submittedName>
</protein>